<dbReference type="Proteomes" id="UP000749040">
    <property type="component" value="Unassembled WGS sequence"/>
</dbReference>
<protein>
    <submittedName>
        <fullName evidence="4">Serine/threonine-protein phosphatase</fullName>
    </submittedName>
</protein>
<feature type="transmembrane region" description="Helical" evidence="2">
    <location>
        <begin position="51"/>
        <end position="79"/>
    </location>
</feature>
<keyword evidence="2" id="KW-0812">Transmembrane</keyword>
<dbReference type="Pfam" id="PF07228">
    <property type="entry name" value="SpoIIE"/>
    <property type="match status" value="1"/>
</dbReference>
<keyword evidence="2" id="KW-0472">Membrane</keyword>
<dbReference type="PANTHER" id="PTHR43156">
    <property type="entry name" value="STAGE II SPORULATION PROTEIN E-RELATED"/>
    <property type="match status" value="1"/>
</dbReference>
<accession>A0ABS2TT78</accession>
<evidence type="ECO:0000313" key="4">
    <source>
        <dbReference type="EMBL" id="MBM9506549.1"/>
    </source>
</evidence>
<dbReference type="RefSeq" id="WP_205358412.1">
    <property type="nucleotide sequence ID" value="NZ_JADKYB010000009.1"/>
</dbReference>
<dbReference type="SMART" id="SM00331">
    <property type="entry name" value="PP2C_SIG"/>
    <property type="match status" value="1"/>
</dbReference>
<keyword evidence="2" id="KW-1133">Transmembrane helix</keyword>
<feature type="transmembrane region" description="Helical" evidence="2">
    <location>
        <begin position="91"/>
        <end position="110"/>
    </location>
</feature>
<name>A0ABS2TT78_9ACTN</name>
<comment type="caution">
    <text evidence="4">The sequence shown here is derived from an EMBL/GenBank/DDBJ whole genome shotgun (WGS) entry which is preliminary data.</text>
</comment>
<feature type="domain" description="PPM-type phosphatase" evidence="3">
    <location>
        <begin position="145"/>
        <end position="369"/>
    </location>
</feature>
<proteinExistence type="predicted"/>
<keyword evidence="5" id="KW-1185">Reference proteome</keyword>
<evidence type="ECO:0000256" key="1">
    <source>
        <dbReference type="ARBA" id="ARBA00022801"/>
    </source>
</evidence>
<dbReference type="InterPro" id="IPR052016">
    <property type="entry name" value="Bact_Sigma-Reg"/>
</dbReference>
<gene>
    <name evidence="4" type="ORF">ITX44_18710</name>
</gene>
<organism evidence="4 5">
    <name type="scientific">Actinacidiphila acididurans</name>
    <dbReference type="NCBI Taxonomy" id="2784346"/>
    <lineage>
        <taxon>Bacteria</taxon>
        <taxon>Bacillati</taxon>
        <taxon>Actinomycetota</taxon>
        <taxon>Actinomycetes</taxon>
        <taxon>Kitasatosporales</taxon>
        <taxon>Streptomycetaceae</taxon>
        <taxon>Actinacidiphila</taxon>
    </lineage>
</organism>
<dbReference type="InterPro" id="IPR036457">
    <property type="entry name" value="PPM-type-like_dom_sf"/>
</dbReference>
<sequence>MPTHTSDAGTSDARPRTPRVVRIVSLATAVVLYGLVVGLEFASRVQIPPILIAVPVILALAFRPPVVISAALVIVATRWALLPVDHGRTDVTIGTTATVLAVAVVACFVVQRRDREAFRLREVTSVAETAQRAVLRPPPAAVGPFRTAANYRAAAQFARIGGDLYAVADTEQGLRALIGDVRGKGLDAVATAAAVLGAFREAAYEPSGLDDLAQRLDTSLRRHLDDAESFVTALLVEMHPDGRMQVLSCGHPAPLVLSGESVLELAVPPGLPLGLRNPVPHPHAPHAGAATADTRLRPGDTLLTFTDGLTETRDAAGIFYPLPLRLTHYLRTHPGHIDPGRLLDWLQQDAYDYADGHTNDDAALLALTWTPAAPHPAGPARPAAG</sequence>
<evidence type="ECO:0000256" key="2">
    <source>
        <dbReference type="SAM" id="Phobius"/>
    </source>
</evidence>
<dbReference type="Gene3D" id="3.60.40.10">
    <property type="entry name" value="PPM-type phosphatase domain"/>
    <property type="match status" value="1"/>
</dbReference>
<feature type="transmembrane region" description="Helical" evidence="2">
    <location>
        <begin position="20"/>
        <end position="39"/>
    </location>
</feature>
<dbReference type="PANTHER" id="PTHR43156:SF2">
    <property type="entry name" value="STAGE II SPORULATION PROTEIN E"/>
    <property type="match status" value="1"/>
</dbReference>
<dbReference type="InterPro" id="IPR001932">
    <property type="entry name" value="PPM-type_phosphatase-like_dom"/>
</dbReference>
<evidence type="ECO:0000259" key="3">
    <source>
        <dbReference type="SMART" id="SM00331"/>
    </source>
</evidence>
<evidence type="ECO:0000313" key="5">
    <source>
        <dbReference type="Proteomes" id="UP000749040"/>
    </source>
</evidence>
<dbReference type="EMBL" id="JADKYB010000009">
    <property type="protein sequence ID" value="MBM9506549.1"/>
    <property type="molecule type" value="Genomic_DNA"/>
</dbReference>
<reference evidence="4 5" key="1">
    <citation type="submission" date="2021-01" db="EMBL/GenBank/DDBJ databases">
        <title>Streptomyces acididurans sp. nov., isolated from a peat swamp forest soil.</title>
        <authorList>
            <person name="Chantavorakit T."/>
            <person name="Duangmal K."/>
        </authorList>
    </citation>
    <scope>NUCLEOTIDE SEQUENCE [LARGE SCALE GENOMIC DNA]</scope>
    <source>
        <strain evidence="4 5">KK5PA1</strain>
    </source>
</reference>
<keyword evidence="1" id="KW-0378">Hydrolase</keyword>